<evidence type="ECO:0000259" key="13">
    <source>
        <dbReference type="Pfam" id="PF00205"/>
    </source>
</evidence>
<keyword evidence="7 12" id="KW-0479">Metal-binding</keyword>
<feature type="domain" description="Thiamine pyrophosphate enzyme central" evidence="13">
    <location>
        <begin position="192"/>
        <end position="326"/>
    </location>
</feature>
<comment type="cofactor">
    <cofactor evidence="12">
        <name>thiamine diphosphate</name>
        <dbReference type="ChEBI" id="CHEBI:58937"/>
    </cofactor>
    <text evidence="12">Binds 1 thiamine pyrophosphate per subunit.</text>
</comment>
<dbReference type="PANTHER" id="PTHR18968:SF13">
    <property type="entry name" value="ACETOLACTATE SYNTHASE CATALYTIC SUBUNIT, MITOCHONDRIAL"/>
    <property type="match status" value="1"/>
</dbReference>
<evidence type="ECO:0000259" key="14">
    <source>
        <dbReference type="Pfam" id="PF02775"/>
    </source>
</evidence>
<evidence type="ECO:0000256" key="6">
    <source>
        <dbReference type="ARBA" id="ARBA00022679"/>
    </source>
</evidence>
<evidence type="ECO:0000313" key="17">
    <source>
        <dbReference type="Proteomes" id="UP000094067"/>
    </source>
</evidence>
<evidence type="ECO:0000256" key="12">
    <source>
        <dbReference type="RuleBase" id="RU003591"/>
    </source>
</evidence>
<evidence type="ECO:0000256" key="10">
    <source>
        <dbReference type="ARBA" id="ARBA00023304"/>
    </source>
</evidence>
<comment type="similarity">
    <text evidence="3 12">Belongs to the TPP enzyme family.</text>
</comment>
<evidence type="ECO:0000256" key="1">
    <source>
        <dbReference type="ARBA" id="ARBA00004974"/>
    </source>
</evidence>
<dbReference type="GO" id="GO:0050660">
    <property type="term" value="F:flavin adenine dinucleotide binding"/>
    <property type="evidence" value="ECO:0007669"/>
    <property type="project" value="InterPro"/>
</dbReference>
<dbReference type="Pfam" id="PF02775">
    <property type="entry name" value="TPP_enzyme_C"/>
    <property type="match status" value="1"/>
</dbReference>
<comment type="caution">
    <text evidence="16">The sequence shown here is derived from an EMBL/GenBank/DDBJ whole genome shotgun (WGS) entry which is preliminary data.</text>
</comment>
<dbReference type="RefSeq" id="WP_069153100.1">
    <property type="nucleotide sequence ID" value="NZ_MCGH01000002.1"/>
</dbReference>
<dbReference type="InterPro" id="IPR000399">
    <property type="entry name" value="TPP-bd_CS"/>
</dbReference>
<dbReference type="FunFam" id="3.40.50.1220:FF:000008">
    <property type="entry name" value="Acetolactate synthase"/>
    <property type="match status" value="1"/>
</dbReference>
<comment type="pathway">
    <text evidence="1 12">Amino-acid biosynthesis; L-isoleucine biosynthesis; L-isoleucine from 2-oxobutanoate: step 1/4.</text>
</comment>
<evidence type="ECO:0000256" key="4">
    <source>
        <dbReference type="ARBA" id="ARBA00013145"/>
    </source>
</evidence>
<dbReference type="UniPathway" id="UPA00047">
    <property type="reaction ID" value="UER00055"/>
</dbReference>
<dbReference type="GO" id="GO:0009099">
    <property type="term" value="P:L-valine biosynthetic process"/>
    <property type="evidence" value="ECO:0007669"/>
    <property type="project" value="UniProtKB-UniPathway"/>
</dbReference>
<dbReference type="GO" id="GO:0030976">
    <property type="term" value="F:thiamine pyrophosphate binding"/>
    <property type="evidence" value="ECO:0007669"/>
    <property type="project" value="UniProtKB-UniRule"/>
</dbReference>
<sequence length="577" mass="62346">MITGAELFVKALKAEGVNTLFAYPGGQAIDLFDALYGEKEIDVILPRHEQGLIHAADGYARSTGRVGVCLVTSGPGAANLVTGIATANFDSVPLVCFTGQVPTGLIGNDAFQEVDIVGITRSICKYAVTVRKREELGDIIKKAFVIAKAGRPGVVVVDLPKDIQKEYGSGCYPESVEIRGCRQVTGAHAGQVRRAMEALKQAKRPLFLLGGGVIISRAKEEMRYLAEATGIPVVTTIMGKGAIPTTHPLYVGNIGIHGSYAANKAVSRCDLLFSIGTRFNDRITGKPGSFAPGASIIHVDIDPASISRNISVDIPIVADAGQAIRAFRERACPLETGAWREQIGKWKKQHPIERGQKGMTPEIIMRHINEAFPEAIIVTDVGQNQLWVTQFLELDEHKQLLTSGGLGTMGYGLPAGIGAKLGNPGTDVVVIAGDGGMQMNIQELASAVVYELSVIICIWNNGYLGNVRQWQEMFYGKRYSSTCMRYRKSCPSDCSRPGKDCPAYTPDFIRLAESYGAKGIRVTQEEEIVSALQTAKQTAGGPTVIEFIIDREENVMPIVPPGKALEEMILNEKEERV</sequence>
<comment type="catalytic activity">
    <reaction evidence="11 12">
        <text>2 pyruvate + H(+) = (2S)-2-acetolactate + CO2</text>
        <dbReference type="Rhea" id="RHEA:25249"/>
        <dbReference type="ChEBI" id="CHEBI:15361"/>
        <dbReference type="ChEBI" id="CHEBI:15378"/>
        <dbReference type="ChEBI" id="CHEBI:16526"/>
        <dbReference type="ChEBI" id="CHEBI:58476"/>
        <dbReference type="EC" id="2.2.1.6"/>
    </reaction>
</comment>
<dbReference type="CDD" id="cd07035">
    <property type="entry name" value="TPP_PYR_POX_like"/>
    <property type="match status" value="1"/>
</dbReference>
<comment type="pathway">
    <text evidence="2 12">Amino-acid biosynthesis; L-valine biosynthesis; L-valine from pyruvate: step 1/4.</text>
</comment>
<dbReference type="EMBL" id="MCGH01000002">
    <property type="protein sequence ID" value="ODM07453.1"/>
    <property type="molecule type" value="Genomic_DNA"/>
</dbReference>
<dbReference type="InterPro" id="IPR012001">
    <property type="entry name" value="Thiamin_PyroP_enz_TPP-bd_dom"/>
</dbReference>
<dbReference type="InterPro" id="IPR029035">
    <property type="entry name" value="DHS-like_NAD/FAD-binding_dom"/>
</dbReference>
<dbReference type="CDD" id="cd02015">
    <property type="entry name" value="TPP_AHAS"/>
    <property type="match status" value="1"/>
</dbReference>
<evidence type="ECO:0000259" key="15">
    <source>
        <dbReference type="Pfam" id="PF02776"/>
    </source>
</evidence>
<evidence type="ECO:0000313" key="16">
    <source>
        <dbReference type="EMBL" id="ODM07453.1"/>
    </source>
</evidence>
<evidence type="ECO:0000256" key="8">
    <source>
        <dbReference type="ARBA" id="ARBA00022842"/>
    </source>
</evidence>
<dbReference type="SUPFAM" id="SSF52467">
    <property type="entry name" value="DHS-like NAD/FAD-binding domain"/>
    <property type="match status" value="1"/>
</dbReference>
<dbReference type="Pfam" id="PF02776">
    <property type="entry name" value="TPP_enzyme_N"/>
    <property type="match status" value="1"/>
</dbReference>
<comment type="cofactor">
    <cofactor evidence="12">
        <name>Mg(2+)</name>
        <dbReference type="ChEBI" id="CHEBI:18420"/>
    </cofactor>
    <text evidence="12">Binds 1 Mg(2+) ion per subunit.</text>
</comment>
<keyword evidence="8 12" id="KW-0460">Magnesium</keyword>
<evidence type="ECO:0000256" key="7">
    <source>
        <dbReference type="ARBA" id="ARBA00022723"/>
    </source>
</evidence>
<feature type="domain" description="Thiamine pyrophosphate enzyme TPP-binding" evidence="14">
    <location>
        <begin position="380"/>
        <end position="547"/>
    </location>
</feature>
<dbReference type="NCBIfam" id="TIGR00118">
    <property type="entry name" value="acolac_lg"/>
    <property type="match status" value="1"/>
</dbReference>
<dbReference type="PATRIC" id="fig|1432052.4.peg.3723"/>
<keyword evidence="5 12" id="KW-0028">Amino-acid biosynthesis</keyword>
<dbReference type="AlphaFoldDB" id="A0A1E3AFH2"/>
<dbReference type="FunFam" id="3.40.50.970:FF:000007">
    <property type="entry name" value="Acetolactate synthase"/>
    <property type="match status" value="1"/>
</dbReference>
<accession>A0A1E3AFH2</accession>
<evidence type="ECO:0000256" key="5">
    <source>
        <dbReference type="ARBA" id="ARBA00022605"/>
    </source>
</evidence>
<feature type="domain" description="Thiamine pyrophosphate enzyme N-terminal TPP-binding" evidence="15">
    <location>
        <begin position="3"/>
        <end position="118"/>
    </location>
</feature>
<dbReference type="Proteomes" id="UP000094067">
    <property type="component" value="Unassembled WGS sequence"/>
</dbReference>
<evidence type="ECO:0000256" key="3">
    <source>
        <dbReference type="ARBA" id="ARBA00007812"/>
    </source>
</evidence>
<protein>
    <recommendedName>
        <fullName evidence="4 12">Acetolactate synthase</fullName>
        <ecNumber evidence="4 12">2.2.1.6</ecNumber>
    </recommendedName>
</protein>
<dbReference type="GO" id="GO:0003984">
    <property type="term" value="F:acetolactate synthase activity"/>
    <property type="evidence" value="ECO:0007669"/>
    <property type="project" value="UniProtKB-EC"/>
</dbReference>
<reference evidence="16 17" key="1">
    <citation type="submission" date="2016-07" db="EMBL/GenBank/DDBJ databases">
        <title>Characterization of isolates of Eisenbergiella tayi derived from blood cultures, using whole genome sequencing.</title>
        <authorList>
            <person name="Burdz T."/>
            <person name="Wiebe D."/>
            <person name="Huynh C."/>
            <person name="Bernard K."/>
        </authorList>
    </citation>
    <scope>NUCLEOTIDE SEQUENCE [LARGE SCALE GENOMIC DNA]</scope>
    <source>
        <strain evidence="16 17">NML 110608</strain>
    </source>
</reference>
<dbReference type="PANTHER" id="PTHR18968">
    <property type="entry name" value="THIAMINE PYROPHOSPHATE ENZYMES"/>
    <property type="match status" value="1"/>
</dbReference>
<dbReference type="InterPro" id="IPR029061">
    <property type="entry name" value="THDP-binding"/>
</dbReference>
<dbReference type="InterPro" id="IPR011766">
    <property type="entry name" value="TPP_enzyme_TPP-bd"/>
</dbReference>
<dbReference type="Gene3D" id="3.40.50.970">
    <property type="match status" value="2"/>
</dbReference>
<dbReference type="InterPro" id="IPR039368">
    <property type="entry name" value="AHAS_TPP"/>
</dbReference>
<proteinExistence type="inferred from homology"/>
<dbReference type="Pfam" id="PF00205">
    <property type="entry name" value="TPP_enzyme_M"/>
    <property type="match status" value="1"/>
</dbReference>
<dbReference type="GO" id="GO:0000287">
    <property type="term" value="F:magnesium ion binding"/>
    <property type="evidence" value="ECO:0007669"/>
    <property type="project" value="UniProtKB-UniRule"/>
</dbReference>
<evidence type="ECO:0000256" key="9">
    <source>
        <dbReference type="ARBA" id="ARBA00023052"/>
    </source>
</evidence>
<name>A0A1E3AFH2_9FIRM</name>
<keyword evidence="10 12" id="KW-0100">Branched-chain amino acid biosynthesis</keyword>
<dbReference type="InterPro" id="IPR045229">
    <property type="entry name" value="TPP_enz"/>
</dbReference>
<dbReference type="EC" id="2.2.1.6" evidence="4 12"/>
<keyword evidence="6 12" id="KW-0808">Transferase</keyword>
<dbReference type="SUPFAM" id="SSF52518">
    <property type="entry name" value="Thiamin diphosphate-binding fold (THDP-binding)"/>
    <property type="match status" value="2"/>
</dbReference>
<organism evidence="16 17">
    <name type="scientific">Eisenbergiella tayi</name>
    <dbReference type="NCBI Taxonomy" id="1432052"/>
    <lineage>
        <taxon>Bacteria</taxon>
        <taxon>Bacillati</taxon>
        <taxon>Bacillota</taxon>
        <taxon>Clostridia</taxon>
        <taxon>Lachnospirales</taxon>
        <taxon>Lachnospiraceae</taxon>
        <taxon>Eisenbergiella</taxon>
    </lineage>
</organism>
<dbReference type="InterPro" id="IPR012000">
    <property type="entry name" value="Thiamin_PyroP_enz_cen_dom"/>
</dbReference>
<dbReference type="Gene3D" id="3.40.50.1220">
    <property type="entry name" value="TPP-binding domain"/>
    <property type="match status" value="1"/>
</dbReference>
<dbReference type="GO" id="GO:0009097">
    <property type="term" value="P:isoleucine biosynthetic process"/>
    <property type="evidence" value="ECO:0007669"/>
    <property type="project" value="UniProtKB-UniPathway"/>
</dbReference>
<dbReference type="UniPathway" id="UPA00049">
    <property type="reaction ID" value="UER00059"/>
</dbReference>
<dbReference type="InterPro" id="IPR012846">
    <property type="entry name" value="Acetolactate_synth_lsu"/>
</dbReference>
<keyword evidence="9 12" id="KW-0786">Thiamine pyrophosphate</keyword>
<dbReference type="GO" id="GO:0005948">
    <property type="term" value="C:acetolactate synthase complex"/>
    <property type="evidence" value="ECO:0007669"/>
    <property type="project" value="TreeGrafter"/>
</dbReference>
<gene>
    <name evidence="16" type="primary">ilvB_2</name>
    <name evidence="16" type="ORF">BEI61_03343</name>
</gene>
<evidence type="ECO:0000256" key="2">
    <source>
        <dbReference type="ARBA" id="ARBA00005025"/>
    </source>
</evidence>
<dbReference type="PROSITE" id="PS00187">
    <property type="entry name" value="TPP_ENZYMES"/>
    <property type="match status" value="1"/>
</dbReference>
<evidence type="ECO:0000256" key="11">
    <source>
        <dbReference type="ARBA" id="ARBA00048670"/>
    </source>
</evidence>